<dbReference type="RefSeq" id="WP_059067132.1">
    <property type="nucleotide sequence ID" value="NZ_JAOQJX010000021.1"/>
</dbReference>
<proteinExistence type="predicted"/>
<gene>
    <name evidence="3" type="ORF">OCV51_12095</name>
</gene>
<dbReference type="EMBL" id="JAOQJX010000021">
    <property type="protein sequence ID" value="MCU6748388.1"/>
    <property type="molecule type" value="Genomic_DNA"/>
</dbReference>
<dbReference type="Proteomes" id="UP001652394">
    <property type="component" value="Unassembled WGS sequence"/>
</dbReference>
<keyword evidence="2" id="KW-0472">Membrane</keyword>
<feature type="transmembrane region" description="Helical" evidence="2">
    <location>
        <begin position="28"/>
        <end position="50"/>
    </location>
</feature>
<evidence type="ECO:0000256" key="2">
    <source>
        <dbReference type="SAM" id="Phobius"/>
    </source>
</evidence>
<evidence type="ECO:0000313" key="4">
    <source>
        <dbReference type="Proteomes" id="UP001652394"/>
    </source>
</evidence>
<keyword evidence="4" id="KW-1185">Reference proteome</keyword>
<keyword evidence="2" id="KW-0812">Transmembrane</keyword>
<evidence type="ECO:0000313" key="3">
    <source>
        <dbReference type="EMBL" id="MCU6748388.1"/>
    </source>
</evidence>
<comment type="caution">
    <text evidence="3">The sequence shown here is derived from an EMBL/GenBank/DDBJ whole genome shotgun (WGS) entry which is preliminary data.</text>
</comment>
<feature type="region of interest" description="Disordered" evidence="1">
    <location>
        <begin position="1"/>
        <end position="20"/>
    </location>
</feature>
<reference evidence="3 4" key="1">
    <citation type="journal article" date="2021" name="ISME Commun">
        <title>Automated analysis of genomic sequences facilitates high-throughput and comprehensive description of bacteria.</title>
        <authorList>
            <person name="Hitch T.C.A."/>
        </authorList>
    </citation>
    <scope>NUCLEOTIDE SEQUENCE [LARGE SCALE GENOMIC DNA]</scope>
    <source>
        <strain evidence="3 4">H2_18</strain>
    </source>
</reference>
<name>A0ABT2TDM7_9FIRM</name>
<organism evidence="3 4">
    <name type="scientific">Faecalicatena acetigenes</name>
    <dbReference type="NCBI Taxonomy" id="2981790"/>
    <lineage>
        <taxon>Bacteria</taxon>
        <taxon>Bacillati</taxon>
        <taxon>Bacillota</taxon>
        <taxon>Clostridia</taxon>
        <taxon>Lachnospirales</taxon>
        <taxon>Lachnospiraceae</taxon>
        <taxon>Faecalicatena</taxon>
    </lineage>
</organism>
<feature type="compositionally biased region" description="Polar residues" evidence="1">
    <location>
        <begin position="1"/>
        <end position="19"/>
    </location>
</feature>
<sequence length="268" mass="29732">MYKQSNRNRMISNPQSERVSVSGPKANVTIEAAFAIPFFLFAFLCLVYLMEIQAIKASIHFAALNAGKSAAEEAAVYNNFHPASFQADLINLIGAERIDRSLIEGGSSGISCAGSYISSHNEEIYIQLKYKVRLPFPSFGNPSGKFTEKLRVKGWTGYEKGQFDQEDDTIVYITDTGSVYHEDYQCSYLQLSIKFVPYTGVSELRNKDGGKYYKCEKCVHGDTYTGVYITESGNKYHNSIQCSGLKRSIRAIKKSEAGGKGGCSRCTK</sequence>
<keyword evidence="2" id="KW-1133">Transmembrane helix</keyword>
<accession>A0ABT2TDM7</accession>
<evidence type="ECO:0000256" key="1">
    <source>
        <dbReference type="SAM" id="MobiDB-lite"/>
    </source>
</evidence>
<protein>
    <submittedName>
        <fullName evidence="3">Pilus assembly protein</fullName>
    </submittedName>
</protein>